<name>A0A2P2KKU1_RHIMU</name>
<sequence length="83" mass="9337">MKCLGQKEHPAVPAEKAFTSSEGNIDKNLFPKGNIRCILVINVSLRVAAREKDHVDHHGHRSSGAWRLSARWCSLNQAPNCWF</sequence>
<reference evidence="1" key="1">
    <citation type="submission" date="2018-02" db="EMBL/GenBank/DDBJ databases">
        <title>Rhizophora mucronata_Transcriptome.</title>
        <authorList>
            <person name="Meera S.P."/>
            <person name="Sreeshan A."/>
            <person name="Augustine A."/>
        </authorList>
    </citation>
    <scope>NUCLEOTIDE SEQUENCE</scope>
    <source>
        <tissue evidence="1">Leaf</tissue>
    </source>
</reference>
<protein>
    <submittedName>
        <fullName evidence="1">Uncharacterized protein</fullName>
    </submittedName>
</protein>
<proteinExistence type="predicted"/>
<dbReference type="AlphaFoldDB" id="A0A2P2KKU1"/>
<dbReference type="EMBL" id="GGEC01025849">
    <property type="protein sequence ID" value="MBX06333.1"/>
    <property type="molecule type" value="Transcribed_RNA"/>
</dbReference>
<accession>A0A2P2KKU1</accession>
<organism evidence="1">
    <name type="scientific">Rhizophora mucronata</name>
    <name type="common">Asiatic mangrove</name>
    <dbReference type="NCBI Taxonomy" id="61149"/>
    <lineage>
        <taxon>Eukaryota</taxon>
        <taxon>Viridiplantae</taxon>
        <taxon>Streptophyta</taxon>
        <taxon>Embryophyta</taxon>
        <taxon>Tracheophyta</taxon>
        <taxon>Spermatophyta</taxon>
        <taxon>Magnoliopsida</taxon>
        <taxon>eudicotyledons</taxon>
        <taxon>Gunneridae</taxon>
        <taxon>Pentapetalae</taxon>
        <taxon>rosids</taxon>
        <taxon>fabids</taxon>
        <taxon>Malpighiales</taxon>
        <taxon>Rhizophoraceae</taxon>
        <taxon>Rhizophora</taxon>
    </lineage>
</organism>
<evidence type="ECO:0000313" key="1">
    <source>
        <dbReference type="EMBL" id="MBX06333.1"/>
    </source>
</evidence>